<gene>
    <name evidence="2" type="ORF">DI595_02380</name>
</gene>
<dbReference type="Gene3D" id="3.30.460.10">
    <property type="entry name" value="Beta Polymerase, domain 2"/>
    <property type="match status" value="1"/>
</dbReference>
<evidence type="ECO:0000313" key="3">
    <source>
        <dbReference type="Proteomes" id="UP000249769"/>
    </source>
</evidence>
<proteinExistence type="predicted"/>
<dbReference type="AlphaFoldDB" id="A0A2W5H727"/>
<dbReference type="PANTHER" id="PTHR47837">
    <property type="entry name" value="GTP PYROPHOSPHOKINASE YJBM"/>
    <property type="match status" value="1"/>
</dbReference>
<organism evidence="2 3">
    <name type="scientific">Agrobacterium fabrum</name>
    <dbReference type="NCBI Taxonomy" id="1176649"/>
    <lineage>
        <taxon>Bacteria</taxon>
        <taxon>Pseudomonadati</taxon>
        <taxon>Pseudomonadota</taxon>
        <taxon>Alphaproteobacteria</taxon>
        <taxon>Hyphomicrobiales</taxon>
        <taxon>Rhizobiaceae</taxon>
        <taxon>Rhizobium/Agrobacterium group</taxon>
        <taxon>Agrobacterium</taxon>
        <taxon>Agrobacterium tumefaciens complex</taxon>
    </lineage>
</organism>
<dbReference type="SUPFAM" id="SSF81301">
    <property type="entry name" value="Nucleotidyltransferase"/>
    <property type="match status" value="1"/>
</dbReference>
<reference evidence="2 3" key="1">
    <citation type="submission" date="2017-08" db="EMBL/GenBank/DDBJ databases">
        <title>Infants hospitalized years apart are colonized by the same room-sourced microbial strains.</title>
        <authorList>
            <person name="Brooks B."/>
            <person name="Olm M.R."/>
            <person name="Firek B.A."/>
            <person name="Baker R."/>
            <person name="Thomas B.C."/>
            <person name="Morowitz M.J."/>
            <person name="Banfield J.F."/>
        </authorList>
    </citation>
    <scope>NUCLEOTIDE SEQUENCE [LARGE SCALE GENOMIC DNA]</scope>
    <source>
        <strain evidence="2">S2_009_000_R2_73</strain>
    </source>
</reference>
<dbReference type="Proteomes" id="UP000249769">
    <property type="component" value="Unassembled WGS sequence"/>
</dbReference>
<comment type="caution">
    <text evidence="2">The sequence shown here is derived from an EMBL/GenBank/DDBJ whole genome shotgun (WGS) entry which is preliminary data.</text>
</comment>
<accession>A0A2W5H727</accession>
<dbReference type="Pfam" id="PF04607">
    <property type="entry name" value="RelA_SpoT"/>
    <property type="match status" value="1"/>
</dbReference>
<name>A0A2W5H727_9HYPH</name>
<sequence>MAEYPHLQYSMKAVRKAGESLTGELLLHENGDYTEANDVFRIANSWRDSHFFPMRSAYLSLRFKMLRNGIRGNVAARPKRMSSIRRKLRDSSTKLDQMQDIAGVRAILDDISGVRDLIRSIQDKFPHSLRQEWPYIDSPKLDGYRSHHMVFHFNPRKREQEPFEGRRIELQIRTRLQHSWATAVEAVGLFNGIDLKHHKGSDEWLRLFALMSAEFSHSEGCTIGPGVPDRRERIEEIKHLNRQLGAANVLQNIRSATHYAETFVYERGKYFLIIYKPDHTVEVENFDNSIQVSARLAMFERQIEARTNASKVVVVEVDKVENLVKTYPNYFGDVSLFLMNLRRITKGKDAQEYSLSPQGIVKPKPQERPDPRLLVRRYGRW</sequence>
<evidence type="ECO:0000313" key="2">
    <source>
        <dbReference type="EMBL" id="PZP53766.1"/>
    </source>
</evidence>
<feature type="domain" description="RelA/SpoT" evidence="1">
    <location>
        <begin position="76"/>
        <end position="195"/>
    </location>
</feature>
<dbReference type="InterPro" id="IPR007685">
    <property type="entry name" value="RelA_SpoT"/>
</dbReference>
<dbReference type="GO" id="GO:0015969">
    <property type="term" value="P:guanosine tetraphosphate metabolic process"/>
    <property type="evidence" value="ECO:0007669"/>
    <property type="project" value="InterPro"/>
</dbReference>
<dbReference type="CDD" id="cd05399">
    <property type="entry name" value="NT_Rel-Spo_like"/>
    <property type="match status" value="1"/>
</dbReference>
<dbReference type="InterPro" id="IPR043519">
    <property type="entry name" value="NT_sf"/>
</dbReference>
<dbReference type="EMBL" id="QFOL01000010">
    <property type="protein sequence ID" value="PZP53766.1"/>
    <property type="molecule type" value="Genomic_DNA"/>
</dbReference>
<dbReference type="InterPro" id="IPR052366">
    <property type="entry name" value="GTP_Pyrophosphokinase"/>
</dbReference>
<protein>
    <recommendedName>
        <fullName evidence="1">RelA/SpoT domain-containing protein</fullName>
    </recommendedName>
</protein>
<dbReference type="SMART" id="SM00954">
    <property type="entry name" value="RelA_SpoT"/>
    <property type="match status" value="1"/>
</dbReference>
<evidence type="ECO:0000259" key="1">
    <source>
        <dbReference type="SMART" id="SM00954"/>
    </source>
</evidence>
<dbReference type="PANTHER" id="PTHR47837:SF1">
    <property type="entry name" value="GTP PYROPHOSPHOKINASE YJBM"/>
    <property type="match status" value="1"/>
</dbReference>